<keyword evidence="2" id="KW-0812">Transmembrane</keyword>
<sequence>MEELDKEVRELELRVDELESQQENIDETLRNQLDENDVRAIVEQLLGEQDNATKRDVALELNRYQLLFIKWMIATGVSITAIIITFVRFFLL</sequence>
<dbReference type="RefSeq" id="WP_090850858.1">
    <property type="nucleotide sequence ID" value="NZ_FNJU01000002.1"/>
</dbReference>
<keyword evidence="2" id="KW-1133">Transmembrane helix</keyword>
<gene>
    <name evidence="3" type="ORF">SAMN05216565_102399</name>
</gene>
<evidence type="ECO:0000256" key="2">
    <source>
        <dbReference type="SAM" id="Phobius"/>
    </source>
</evidence>
<accession>A0A1H0RWG8</accession>
<reference evidence="4" key="1">
    <citation type="submission" date="2016-10" db="EMBL/GenBank/DDBJ databases">
        <authorList>
            <person name="Varghese N."/>
            <person name="Submissions S."/>
        </authorList>
    </citation>
    <scope>NUCLEOTIDE SEQUENCE [LARGE SCALE GENOMIC DNA]</scope>
    <source>
        <strain evidence="4">IBRC-M10078</strain>
    </source>
</reference>
<name>A0A1H0RWG8_9BACI</name>
<dbReference type="OrthoDB" id="2883845at2"/>
<keyword evidence="2" id="KW-0472">Membrane</keyword>
<feature type="transmembrane region" description="Helical" evidence="2">
    <location>
        <begin position="68"/>
        <end position="91"/>
    </location>
</feature>
<keyword evidence="4" id="KW-1185">Reference proteome</keyword>
<dbReference type="AlphaFoldDB" id="A0A1H0RWG8"/>
<evidence type="ECO:0000313" key="3">
    <source>
        <dbReference type="EMBL" id="SDP33356.1"/>
    </source>
</evidence>
<dbReference type="Proteomes" id="UP000199159">
    <property type="component" value="Unassembled WGS sequence"/>
</dbReference>
<protein>
    <submittedName>
        <fullName evidence="3">Uncharacterized protein</fullName>
    </submittedName>
</protein>
<organism evidence="3 4">
    <name type="scientific">Litchfieldia salsa</name>
    <dbReference type="NCBI Taxonomy" id="930152"/>
    <lineage>
        <taxon>Bacteria</taxon>
        <taxon>Bacillati</taxon>
        <taxon>Bacillota</taxon>
        <taxon>Bacilli</taxon>
        <taxon>Bacillales</taxon>
        <taxon>Bacillaceae</taxon>
        <taxon>Litchfieldia</taxon>
    </lineage>
</organism>
<keyword evidence="1" id="KW-0175">Coiled coil</keyword>
<dbReference type="EMBL" id="FNJU01000002">
    <property type="protein sequence ID" value="SDP33356.1"/>
    <property type="molecule type" value="Genomic_DNA"/>
</dbReference>
<feature type="coiled-coil region" evidence="1">
    <location>
        <begin position="1"/>
        <end position="35"/>
    </location>
</feature>
<evidence type="ECO:0000256" key="1">
    <source>
        <dbReference type="SAM" id="Coils"/>
    </source>
</evidence>
<proteinExistence type="predicted"/>
<evidence type="ECO:0000313" key="4">
    <source>
        <dbReference type="Proteomes" id="UP000199159"/>
    </source>
</evidence>